<dbReference type="Pfam" id="PF10513">
    <property type="entry name" value="EPL1"/>
    <property type="match status" value="1"/>
</dbReference>
<dbReference type="AlphaFoldDB" id="A0AAV2PUU0"/>
<dbReference type="GO" id="GO:0035267">
    <property type="term" value="C:NuA4 histone acetyltransferase complex"/>
    <property type="evidence" value="ECO:0007669"/>
    <property type="project" value="InterPro"/>
</dbReference>
<reference evidence="9 10" key="1">
    <citation type="submission" date="2024-05" db="EMBL/GenBank/DDBJ databases">
        <authorList>
            <person name="Wallberg A."/>
        </authorList>
    </citation>
    <scope>NUCLEOTIDE SEQUENCE [LARGE SCALE GENOMIC DNA]</scope>
</reference>
<evidence type="ECO:0000256" key="6">
    <source>
        <dbReference type="RuleBase" id="RU361124"/>
    </source>
</evidence>
<dbReference type="GO" id="GO:0005634">
    <property type="term" value="C:nucleus"/>
    <property type="evidence" value="ECO:0007669"/>
    <property type="project" value="UniProtKB-SubCell"/>
</dbReference>
<feature type="compositionally biased region" description="Pro residues" evidence="7">
    <location>
        <begin position="359"/>
        <end position="374"/>
    </location>
</feature>
<sequence length="901" mass="98026">MSKFRVRRLNGLEAKMLFHKKFLEIAQISVYVTFSRATFKKKSSLRLWPEIATCLLVFFLSTKILWKPAPHLYSTIAAQSAVFELCMTFYKAPRQLIHIHPFSADQDIPEYDLDSEDEAWVNQHSAKGELPLTNLQFEEMMDRLEKASGLKAVTLQEAKVLLKDDDDLIIAVYDYWLNKRLRLAHALIPQVKTEKGTGTASSDPYVAFRKRTEKMQTRKNRKNDESSYEKMLKLKRDLTRAVTLLEMVKRREKMKREHLNLNIEVFERRYELQDFSGAILSEISSQRTQRPAFAPLFSNHQLASAGVSGASSGSWLKTSSSSHSSKVSKRHDSKRDRRSAYKKRRRAPGQISSSASSTPPTPQLTPTYTHPPDPYTLAAYPQNDPLGYPAQSSEEEPASPSPSENEEENMPDGIFTFKRKKFINYHAPSEGSWPWVPPSEGGGGDPRFRFSLTSLSTPRGHSCIGFARRRVGRGGRVWLDRLSSPLDDLLYKTDLRDLGPNGLTSTSDFLHEIKTEWPHFSPSSPPSGIGVSGDADTDVEIDVETVGLPVTLSPDVNLNSSTTSHSEELSLGGITQSITPSTLFIGAEILEGEGIGSITELEVSVPSEFDTLLHGDLENLESLEVNLLDSGTPIRGSGSSGVGSSLDSISSSSSSSLGGAVATGFNSTSIEQEHSNSLNWSTQPSSKFFTLDSTSILPLAVSSLLSTTVNNSSAAATTPQLQNNLSTTATTSTTCTTLPTNSSSSSSSSNSCSVNNSTTTTTTLDASSPSPATTSLNNCVKSDVSSVLQTSSSSLLNDNNASLESSSALVPSGLTVLSNNKNNGSNIVKSAAATSVTTNNVLSSKLLASQSARTTNESTSRNDNLTNSDNSSVLSNGPSQNNTLVENSKCTKVDHYMFHET</sequence>
<dbReference type="InterPro" id="IPR019542">
    <property type="entry name" value="Enhancer_polycomb-like_N"/>
</dbReference>
<dbReference type="Proteomes" id="UP001497623">
    <property type="component" value="Unassembled WGS sequence"/>
</dbReference>
<feature type="compositionally biased region" description="Low complexity" evidence="7">
    <location>
        <begin position="307"/>
        <end position="325"/>
    </location>
</feature>
<evidence type="ECO:0000259" key="8">
    <source>
        <dbReference type="Pfam" id="PF10513"/>
    </source>
</evidence>
<evidence type="ECO:0000313" key="10">
    <source>
        <dbReference type="Proteomes" id="UP001497623"/>
    </source>
</evidence>
<evidence type="ECO:0000256" key="4">
    <source>
        <dbReference type="ARBA" id="ARBA00023163"/>
    </source>
</evidence>
<dbReference type="EMBL" id="CAXKWB010001264">
    <property type="protein sequence ID" value="CAL4063779.1"/>
    <property type="molecule type" value="Genomic_DNA"/>
</dbReference>
<evidence type="ECO:0000256" key="2">
    <source>
        <dbReference type="ARBA" id="ARBA00008035"/>
    </source>
</evidence>
<evidence type="ECO:0000256" key="5">
    <source>
        <dbReference type="ARBA" id="ARBA00023242"/>
    </source>
</evidence>
<evidence type="ECO:0000256" key="1">
    <source>
        <dbReference type="ARBA" id="ARBA00004123"/>
    </source>
</evidence>
<name>A0AAV2PUU0_MEGNR</name>
<proteinExistence type="inferred from homology"/>
<dbReference type="InterPro" id="IPR024943">
    <property type="entry name" value="Enhancer_polycomb"/>
</dbReference>
<dbReference type="GO" id="GO:0006357">
    <property type="term" value="P:regulation of transcription by RNA polymerase II"/>
    <property type="evidence" value="ECO:0007669"/>
    <property type="project" value="InterPro"/>
</dbReference>
<gene>
    <name evidence="9" type="ORF">MNOR_LOCUS3634</name>
</gene>
<accession>A0AAV2PUU0</accession>
<evidence type="ECO:0000256" key="3">
    <source>
        <dbReference type="ARBA" id="ARBA00023015"/>
    </source>
</evidence>
<feature type="domain" description="Enhancer of polycomb-like N-terminal" evidence="8">
    <location>
        <begin position="89"/>
        <end position="146"/>
    </location>
</feature>
<feature type="non-terminal residue" evidence="9">
    <location>
        <position position="901"/>
    </location>
</feature>
<feature type="region of interest" description="Disordered" evidence="7">
    <location>
        <begin position="307"/>
        <end position="410"/>
    </location>
</feature>
<keyword evidence="10" id="KW-1185">Reference proteome</keyword>
<feature type="region of interest" description="Disordered" evidence="7">
    <location>
        <begin position="731"/>
        <end position="777"/>
    </location>
</feature>
<comment type="subcellular location">
    <subcellularLocation>
        <location evidence="1 6">Nucleus</location>
    </subcellularLocation>
</comment>
<keyword evidence="4 6" id="KW-0804">Transcription</keyword>
<feature type="region of interest" description="Disordered" evidence="7">
    <location>
        <begin position="848"/>
        <end position="884"/>
    </location>
</feature>
<comment type="similarity">
    <text evidence="2 6">Belongs to the enhancer of polycomb family.</text>
</comment>
<evidence type="ECO:0000313" key="9">
    <source>
        <dbReference type="EMBL" id="CAL4063779.1"/>
    </source>
</evidence>
<organism evidence="9 10">
    <name type="scientific">Meganyctiphanes norvegica</name>
    <name type="common">Northern krill</name>
    <name type="synonym">Thysanopoda norvegica</name>
    <dbReference type="NCBI Taxonomy" id="48144"/>
    <lineage>
        <taxon>Eukaryota</taxon>
        <taxon>Metazoa</taxon>
        <taxon>Ecdysozoa</taxon>
        <taxon>Arthropoda</taxon>
        <taxon>Crustacea</taxon>
        <taxon>Multicrustacea</taxon>
        <taxon>Malacostraca</taxon>
        <taxon>Eumalacostraca</taxon>
        <taxon>Eucarida</taxon>
        <taxon>Euphausiacea</taxon>
        <taxon>Euphausiidae</taxon>
        <taxon>Meganyctiphanes</taxon>
    </lineage>
</organism>
<keyword evidence="3 6" id="KW-0805">Transcription regulation</keyword>
<dbReference type="PANTHER" id="PTHR14898">
    <property type="entry name" value="ENHANCER OF POLYCOMB"/>
    <property type="match status" value="1"/>
</dbReference>
<comment type="caution">
    <text evidence="9">The sequence shown here is derived from an EMBL/GenBank/DDBJ whole genome shotgun (WGS) entry which is preliminary data.</text>
</comment>
<keyword evidence="5 6" id="KW-0539">Nucleus</keyword>
<protein>
    <recommendedName>
        <fullName evidence="6">Enhancer of polycomb-like protein</fullName>
    </recommendedName>
</protein>
<evidence type="ECO:0000256" key="7">
    <source>
        <dbReference type="SAM" id="MobiDB-lite"/>
    </source>
</evidence>